<dbReference type="PANTHER" id="PTHR31956:SF15">
    <property type="entry name" value="ACID PHOSPHATASE PHOA"/>
    <property type="match status" value="1"/>
</dbReference>
<protein>
    <recommendedName>
        <fullName evidence="5">Acid phosphatase</fullName>
    </recommendedName>
</protein>
<name>A0A8H7TG92_9HELO</name>
<accession>A0A8H7TG92</accession>
<evidence type="ECO:0008006" key="5">
    <source>
        <dbReference type="Google" id="ProtNLM"/>
    </source>
</evidence>
<dbReference type="GO" id="GO:0016788">
    <property type="term" value="F:hydrolase activity, acting on ester bonds"/>
    <property type="evidence" value="ECO:0007669"/>
    <property type="project" value="InterPro"/>
</dbReference>
<dbReference type="OrthoDB" id="5135119at2759"/>
<comment type="caution">
    <text evidence="3">The sequence shown here is derived from an EMBL/GenBank/DDBJ whole genome shotgun (WGS) entry which is preliminary data.</text>
</comment>
<dbReference type="AlphaFoldDB" id="A0A8H7TG92"/>
<reference evidence="3" key="1">
    <citation type="submission" date="2021-02" db="EMBL/GenBank/DDBJ databases">
        <title>Genome sequence Cadophora malorum strain M34.</title>
        <authorList>
            <person name="Stefanovic E."/>
            <person name="Vu D."/>
            <person name="Scully C."/>
            <person name="Dijksterhuis J."/>
            <person name="Roader J."/>
            <person name="Houbraken J."/>
        </authorList>
    </citation>
    <scope>NUCLEOTIDE SEQUENCE</scope>
    <source>
        <strain evidence="3">M34</strain>
    </source>
</reference>
<evidence type="ECO:0000256" key="2">
    <source>
        <dbReference type="SAM" id="SignalP"/>
    </source>
</evidence>
<dbReference type="Pfam" id="PF04185">
    <property type="entry name" value="Phosphoesterase"/>
    <property type="match status" value="1"/>
</dbReference>
<dbReference type="FunFam" id="3.40.720.10:FF:000064">
    <property type="entry name" value="Probable acid phosphatase Pho610"/>
    <property type="match status" value="1"/>
</dbReference>
<keyword evidence="2" id="KW-0732">Signal</keyword>
<organism evidence="3 4">
    <name type="scientific">Cadophora malorum</name>
    <dbReference type="NCBI Taxonomy" id="108018"/>
    <lineage>
        <taxon>Eukaryota</taxon>
        <taxon>Fungi</taxon>
        <taxon>Dikarya</taxon>
        <taxon>Ascomycota</taxon>
        <taxon>Pezizomycotina</taxon>
        <taxon>Leotiomycetes</taxon>
        <taxon>Helotiales</taxon>
        <taxon>Ploettnerulaceae</taxon>
        <taxon>Cadophora</taxon>
    </lineage>
</organism>
<dbReference type="InterPro" id="IPR007312">
    <property type="entry name" value="Phosphoesterase"/>
</dbReference>
<dbReference type="Proteomes" id="UP000664132">
    <property type="component" value="Unassembled WGS sequence"/>
</dbReference>
<evidence type="ECO:0000313" key="4">
    <source>
        <dbReference type="Proteomes" id="UP000664132"/>
    </source>
</evidence>
<dbReference type="Gene3D" id="3.40.720.10">
    <property type="entry name" value="Alkaline Phosphatase, subunit A"/>
    <property type="match status" value="1"/>
</dbReference>
<proteinExistence type="predicted"/>
<keyword evidence="1" id="KW-0378">Hydrolase</keyword>
<dbReference type="GO" id="GO:0009395">
    <property type="term" value="P:phospholipid catabolic process"/>
    <property type="evidence" value="ECO:0007669"/>
    <property type="project" value="TreeGrafter"/>
</dbReference>
<dbReference type="PANTHER" id="PTHR31956">
    <property type="entry name" value="NON-SPECIFIC PHOSPHOLIPASE C4-RELATED"/>
    <property type="match status" value="1"/>
</dbReference>
<sequence>MRIPLLLVSASFASAAYVPGKVFDRFITIWLENQDFSKVSANGEIEDLRKEGILLTEYYGLTHPSQPNYIASICGDYFGLNHDGLVKIPSNVSTVVDLFDAKNIEWKGYFEGLPGPGYMGEGSTSSDGKGWDYVRKHNPFVSFERIAQNGTRLARIQDFPSFQRDVAANTLPQYAHMSPDMLNDGHNTSLSFATAWIKSFLTPLLSDPAFMSKTLILLTYDESETYPLPNRIVSLLLGGAIPASLKGTNDSTIYSHYSILSTLQNNFDLPTLGRYDAGANVFDFVTEKTGYINHPPPSSHPINNSLSYSGFLNDDPSKFKPIPSPNLQLAGAGGLGPERMVKLLWVAREAELTPYDGSGDFFDGGNGTVGSENEPVYKVQAPEPVFTTAPKASPTKESDGVRLGALGAGLWIAGILGSLLLV</sequence>
<dbReference type="EMBL" id="JAFJYH010000132">
    <property type="protein sequence ID" value="KAG4418278.1"/>
    <property type="molecule type" value="Genomic_DNA"/>
</dbReference>
<dbReference type="InterPro" id="IPR017850">
    <property type="entry name" value="Alkaline_phosphatase_core_sf"/>
</dbReference>
<keyword evidence="4" id="KW-1185">Reference proteome</keyword>
<evidence type="ECO:0000256" key="1">
    <source>
        <dbReference type="ARBA" id="ARBA00022801"/>
    </source>
</evidence>
<feature type="chain" id="PRO_5034065769" description="Acid phosphatase" evidence="2">
    <location>
        <begin position="16"/>
        <end position="422"/>
    </location>
</feature>
<evidence type="ECO:0000313" key="3">
    <source>
        <dbReference type="EMBL" id="KAG4418278.1"/>
    </source>
</evidence>
<gene>
    <name evidence="3" type="ORF">IFR04_008554</name>
</gene>
<feature type="signal peptide" evidence="2">
    <location>
        <begin position="1"/>
        <end position="15"/>
    </location>
</feature>